<evidence type="ECO:0000256" key="9">
    <source>
        <dbReference type="ARBA" id="ARBA00023303"/>
    </source>
</evidence>
<dbReference type="STRING" id="796925.A0A137PDE8"/>
<dbReference type="GO" id="GO:0015267">
    <property type="term" value="F:channel activity"/>
    <property type="evidence" value="ECO:0007669"/>
    <property type="project" value="UniProtKB-ARBA"/>
</dbReference>
<feature type="transmembrane region" description="Helical" evidence="10">
    <location>
        <begin position="32"/>
        <end position="52"/>
    </location>
</feature>
<dbReference type="PANTHER" id="PTHR10125:SF31">
    <property type="entry name" value="P2X RECEPTOR E"/>
    <property type="match status" value="1"/>
</dbReference>
<evidence type="ECO:0000256" key="7">
    <source>
        <dbReference type="ARBA" id="ARBA00023136"/>
    </source>
</evidence>
<dbReference type="Pfam" id="PF00864">
    <property type="entry name" value="P2X_receptor"/>
    <property type="match status" value="1"/>
</dbReference>
<name>A0A137PDE8_CONC2</name>
<keyword evidence="9" id="KW-0407">Ion channel</keyword>
<dbReference type="InterPro" id="IPR059116">
    <property type="entry name" value="P2X_receptor"/>
</dbReference>
<dbReference type="GO" id="GO:0016020">
    <property type="term" value="C:membrane"/>
    <property type="evidence" value="ECO:0007669"/>
    <property type="project" value="TreeGrafter"/>
</dbReference>
<evidence type="ECO:0000256" key="6">
    <source>
        <dbReference type="ARBA" id="ARBA00023065"/>
    </source>
</evidence>
<dbReference type="PROSITE" id="PS50007">
    <property type="entry name" value="PIPLC_X_DOMAIN"/>
    <property type="match status" value="1"/>
</dbReference>
<keyword evidence="12" id="KW-1185">Reference proteome</keyword>
<keyword evidence="4 10" id="KW-0812">Transmembrane</keyword>
<proteinExistence type="inferred from homology"/>
<comment type="similarity">
    <text evidence="2">Belongs to the P2X receptor family.</text>
</comment>
<evidence type="ECO:0000256" key="10">
    <source>
        <dbReference type="SAM" id="Phobius"/>
    </source>
</evidence>
<evidence type="ECO:0000313" key="11">
    <source>
        <dbReference type="EMBL" id="KXN73010.1"/>
    </source>
</evidence>
<keyword evidence="6" id="KW-0406">Ion transport</keyword>
<keyword evidence="5 10" id="KW-1133">Transmembrane helix</keyword>
<dbReference type="EMBL" id="KQ964443">
    <property type="protein sequence ID" value="KXN73010.1"/>
    <property type="molecule type" value="Genomic_DNA"/>
</dbReference>
<keyword evidence="3" id="KW-0813">Transport</keyword>
<evidence type="ECO:0000256" key="8">
    <source>
        <dbReference type="ARBA" id="ARBA00023286"/>
    </source>
</evidence>
<dbReference type="Proteomes" id="UP000070444">
    <property type="component" value="Unassembled WGS sequence"/>
</dbReference>
<sequence>MFFRSFINWVVEGATTFETQATVKIKDPRLGLFNTLMTTLALLYIILFELMYRRGYMEIDPPEGGSVRVSVRLPHFEKLEASKNLPYCTQEYYPGLGCRYVAEFSGATEHSILVPTRVNLTLFNDLKPGCTGSQHGLYSSDRNCVYNIYESRPDQQEKAISFYASYPEHYTVLIDHLISSPSKNQVYTSRSIRGWILDSNGNRMVTFPKNGPDRDYVFTVQQLLDAGGVDLDDLADGKNLPKRYDGLVLLALINYENPWYRPWEVTYGISVQEATGTEYKHVQPVFDNLLSTDPTPMNHFTVENTHGIRVMFIQTGSIGAFSIINLLLNIVAGMAMLDVAAWIVEFVMLNIVTEKDIYEGYKFTSTREWGETRKQAFDLSQVDEYSEYTKPPSELKTLEDFENAADLEKAPSGKGNKQIFYNRYIY</sequence>
<comment type="subcellular location">
    <subcellularLocation>
        <location evidence="1">Endomembrane system</location>
    </subcellularLocation>
</comment>
<dbReference type="GO" id="GO:0007165">
    <property type="term" value="P:signal transduction"/>
    <property type="evidence" value="ECO:0007669"/>
    <property type="project" value="UniProtKB-ARBA"/>
</dbReference>
<dbReference type="PANTHER" id="PTHR10125">
    <property type="entry name" value="P2X PURINOCEPTOR"/>
    <property type="match status" value="1"/>
</dbReference>
<evidence type="ECO:0000256" key="1">
    <source>
        <dbReference type="ARBA" id="ARBA00004308"/>
    </source>
</evidence>
<evidence type="ECO:0000313" key="12">
    <source>
        <dbReference type="Proteomes" id="UP000070444"/>
    </source>
</evidence>
<evidence type="ECO:0000256" key="5">
    <source>
        <dbReference type="ARBA" id="ARBA00022989"/>
    </source>
</evidence>
<evidence type="ECO:0000256" key="3">
    <source>
        <dbReference type="ARBA" id="ARBA00022448"/>
    </source>
</evidence>
<gene>
    <name evidence="11" type="ORF">CONCODRAFT_68637</name>
</gene>
<feature type="transmembrane region" description="Helical" evidence="10">
    <location>
        <begin position="318"/>
        <end position="344"/>
    </location>
</feature>
<evidence type="ECO:0000256" key="2">
    <source>
        <dbReference type="ARBA" id="ARBA00009848"/>
    </source>
</evidence>
<dbReference type="AlphaFoldDB" id="A0A137PDE8"/>
<dbReference type="OMA" id="THEHTHP"/>
<dbReference type="OrthoDB" id="494673at2759"/>
<dbReference type="GO" id="GO:0012505">
    <property type="term" value="C:endomembrane system"/>
    <property type="evidence" value="ECO:0007669"/>
    <property type="project" value="UniProtKB-SubCell"/>
</dbReference>
<keyword evidence="8" id="KW-1071">Ligand-gated ion channel</keyword>
<keyword evidence="7 10" id="KW-0472">Membrane</keyword>
<organism evidence="11 12">
    <name type="scientific">Conidiobolus coronatus (strain ATCC 28846 / CBS 209.66 / NRRL 28638)</name>
    <name type="common">Delacroixia coronata</name>
    <dbReference type="NCBI Taxonomy" id="796925"/>
    <lineage>
        <taxon>Eukaryota</taxon>
        <taxon>Fungi</taxon>
        <taxon>Fungi incertae sedis</taxon>
        <taxon>Zoopagomycota</taxon>
        <taxon>Entomophthoromycotina</taxon>
        <taxon>Entomophthoromycetes</taxon>
        <taxon>Entomophthorales</taxon>
        <taxon>Ancylistaceae</taxon>
        <taxon>Conidiobolus</taxon>
    </lineage>
</organism>
<evidence type="ECO:0000256" key="4">
    <source>
        <dbReference type="ARBA" id="ARBA00022692"/>
    </source>
</evidence>
<reference evidence="11 12" key="1">
    <citation type="journal article" date="2015" name="Genome Biol. Evol.">
        <title>Phylogenomic analyses indicate that early fungi evolved digesting cell walls of algal ancestors of land plants.</title>
        <authorList>
            <person name="Chang Y."/>
            <person name="Wang S."/>
            <person name="Sekimoto S."/>
            <person name="Aerts A.L."/>
            <person name="Choi C."/>
            <person name="Clum A."/>
            <person name="LaButti K.M."/>
            <person name="Lindquist E.A."/>
            <person name="Yee Ngan C."/>
            <person name="Ohm R.A."/>
            <person name="Salamov A.A."/>
            <person name="Grigoriev I.V."/>
            <person name="Spatafora J.W."/>
            <person name="Berbee M.L."/>
        </authorList>
    </citation>
    <scope>NUCLEOTIDE SEQUENCE [LARGE SCALE GENOMIC DNA]</scope>
    <source>
        <strain evidence="11 12">NRRL 28638</strain>
    </source>
</reference>
<dbReference type="GO" id="GO:0070588">
    <property type="term" value="P:calcium ion transmembrane transport"/>
    <property type="evidence" value="ECO:0007669"/>
    <property type="project" value="TreeGrafter"/>
</dbReference>
<dbReference type="Gene3D" id="1.10.287.940">
    <property type="entry name" value="atp-gated p2x4 ion channel"/>
    <property type="match status" value="2"/>
</dbReference>
<protein>
    <submittedName>
        <fullName evidence="11">Uncharacterized protein</fullName>
    </submittedName>
</protein>
<accession>A0A137PDE8</accession>